<dbReference type="GO" id="GO:0071949">
    <property type="term" value="F:FAD binding"/>
    <property type="evidence" value="ECO:0007669"/>
    <property type="project" value="InterPro"/>
</dbReference>
<dbReference type="InterPro" id="IPR006093">
    <property type="entry name" value="Oxy_OxRdtase_FAD_BS"/>
</dbReference>
<comment type="caution">
    <text evidence="7">The sequence shown here is derived from an EMBL/GenBank/DDBJ whole genome shotgun (WGS) entry which is preliminary data.</text>
</comment>
<dbReference type="PANTHER" id="PTHR42973:SF39">
    <property type="entry name" value="FAD-BINDING PCMH-TYPE DOMAIN-CONTAINING PROTEIN"/>
    <property type="match status" value="1"/>
</dbReference>
<accession>A0A510UZM8</accession>
<evidence type="ECO:0000259" key="6">
    <source>
        <dbReference type="PROSITE" id="PS51387"/>
    </source>
</evidence>
<evidence type="ECO:0000313" key="8">
    <source>
        <dbReference type="Proteomes" id="UP000321118"/>
    </source>
</evidence>
<dbReference type="InterPro" id="IPR050416">
    <property type="entry name" value="FAD-linked_Oxidoreductase"/>
</dbReference>
<proteinExistence type="inferred from homology"/>
<name>A0A510UZM8_9CELL</name>
<evidence type="ECO:0000256" key="1">
    <source>
        <dbReference type="ARBA" id="ARBA00001974"/>
    </source>
</evidence>
<evidence type="ECO:0000256" key="5">
    <source>
        <dbReference type="ARBA" id="ARBA00023002"/>
    </source>
</evidence>
<dbReference type="EMBL" id="BJUB01000002">
    <property type="protein sequence ID" value="GEK20132.1"/>
    <property type="molecule type" value="Genomic_DNA"/>
</dbReference>
<dbReference type="Gene3D" id="3.30.465.10">
    <property type="match status" value="1"/>
</dbReference>
<dbReference type="PANTHER" id="PTHR42973">
    <property type="entry name" value="BINDING OXIDOREDUCTASE, PUTATIVE (AFU_ORTHOLOGUE AFUA_1G17690)-RELATED"/>
    <property type="match status" value="1"/>
</dbReference>
<keyword evidence="3" id="KW-0285">Flavoprotein</keyword>
<dbReference type="PROSITE" id="PS00862">
    <property type="entry name" value="OX2_COVAL_FAD"/>
    <property type="match status" value="1"/>
</dbReference>
<dbReference type="PROSITE" id="PS51387">
    <property type="entry name" value="FAD_PCMH"/>
    <property type="match status" value="1"/>
</dbReference>
<sequence>MTILSSSTGADYRPATAAAVAALADAGVPVHLPGTEAYTALTGTSNLTKAISPVAVVPVRDTADVTGTVRVAASAGLRVAVQSTGHGATETMHDSILVSTAALDELTVHPDERWARIGAGVRWAAVLEACAPYGLAGLAGSSPDVGVVGYLTGGGLGPVARSHGLASDTVRAFEVVTGDGVARRVTATHHPELFWGLRGGKGTLGIVTAVEIDLVEQPELYAGALWFAGADAPAVVRTWSRWCEVLPEEGTTSIAVMRLPDLPFVPEPLRGVTSVSVRFAWTGDPAVGEEMVRAIRSVAAPLIDTVQVIPYAALGAVHTDPTDPMPLHEHHSLLDAFPLEAADRLLELVGPDAPCAQAMVEVRQLGGKVLDDRGVPSAFPHRDAAFSLFTIGVMVPEVAQVVTQDTARVHEGLAPWTREGGLPNFTDGAGPQWAQRVLTPAVARRLQTLSMVYDPDAVLLAARGIRG</sequence>
<dbReference type="InterPro" id="IPR016167">
    <property type="entry name" value="FAD-bd_PCMH_sub1"/>
</dbReference>
<dbReference type="InterPro" id="IPR036318">
    <property type="entry name" value="FAD-bd_PCMH-like_sf"/>
</dbReference>
<protein>
    <submittedName>
        <fullName evidence="7">FAD-linked oxidase</fullName>
    </submittedName>
</protein>
<dbReference type="Gene3D" id="3.40.462.20">
    <property type="match status" value="1"/>
</dbReference>
<dbReference type="InterPro" id="IPR016169">
    <property type="entry name" value="FAD-bd_PCMH_sub2"/>
</dbReference>
<dbReference type="OrthoDB" id="9775082at2"/>
<dbReference type="GO" id="GO:0016491">
    <property type="term" value="F:oxidoreductase activity"/>
    <property type="evidence" value="ECO:0007669"/>
    <property type="project" value="UniProtKB-KW"/>
</dbReference>
<reference evidence="7 8" key="1">
    <citation type="submission" date="2019-07" db="EMBL/GenBank/DDBJ databases">
        <title>Whole genome shotgun sequence of Cellulomonas xylanilytica NBRC 101102.</title>
        <authorList>
            <person name="Hosoyama A."/>
            <person name="Uohara A."/>
            <person name="Ohji S."/>
            <person name="Ichikawa N."/>
        </authorList>
    </citation>
    <scope>NUCLEOTIDE SEQUENCE [LARGE SCALE GENOMIC DNA]</scope>
    <source>
        <strain evidence="7 8">NBRC 101102</strain>
    </source>
</reference>
<evidence type="ECO:0000256" key="2">
    <source>
        <dbReference type="ARBA" id="ARBA00005466"/>
    </source>
</evidence>
<feature type="domain" description="FAD-binding PCMH-type" evidence="6">
    <location>
        <begin position="49"/>
        <end position="217"/>
    </location>
</feature>
<keyword evidence="8" id="KW-1185">Reference proteome</keyword>
<organism evidence="7 8">
    <name type="scientific">Cellulomonas xylanilytica</name>
    <dbReference type="NCBI Taxonomy" id="233583"/>
    <lineage>
        <taxon>Bacteria</taxon>
        <taxon>Bacillati</taxon>
        <taxon>Actinomycetota</taxon>
        <taxon>Actinomycetes</taxon>
        <taxon>Micrococcales</taxon>
        <taxon>Cellulomonadaceae</taxon>
        <taxon>Cellulomonas</taxon>
    </lineage>
</organism>
<keyword evidence="5" id="KW-0560">Oxidoreductase</keyword>
<comment type="similarity">
    <text evidence="2">Belongs to the oxygen-dependent FAD-linked oxidoreductase family.</text>
</comment>
<dbReference type="Gene3D" id="3.30.43.10">
    <property type="entry name" value="Uridine Diphospho-n-acetylenolpyruvylglucosamine Reductase, domain 2"/>
    <property type="match status" value="1"/>
</dbReference>
<dbReference type="InterPro" id="IPR016166">
    <property type="entry name" value="FAD-bd_PCMH"/>
</dbReference>
<evidence type="ECO:0000313" key="7">
    <source>
        <dbReference type="EMBL" id="GEK20132.1"/>
    </source>
</evidence>
<dbReference type="Pfam" id="PF01565">
    <property type="entry name" value="FAD_binding_4"/>
    <property type="match status" value="1"/>
</dbReference>
<dbReference type="Proteomes" id="UP000321118">
    <property type="component" value="Unassembled WGS sequence"/>
</dbReference>
<evidence type="ECO:0000256" key="3">
    <source>
        <dbReference type="ARBA" id="ARBA00022630"/>
    </source>
</evidence>
<dbReference type="SUPFAM" id="SSF56176">
    <property type="entry name" value="FAD-binding/transporter-associated domain-like"/>
    <property type="match status" value="1"/>
</dbReference>
<dbReference type="InterPro" id="IPR006094">
    <property type="entry name" value="Oxid_FAD_bind_N"/>
</dbReference>
<keyword evidence="4" id="KW-0274">FAD</keyword>
<comment type="cofactor">
    <cofactor evidence="1">
        <name>FAD</name>
        <dbReference type="ChEBI" id="CHEBI:57692"/>
    </cofactor>
</comment>
<evidence type="ECO:0000256" key="4">
    <source>
        <dbReference type="ARBA" id="ARBA00022827"/>
    </source>
</evidence>
<dbReference type="AlphaFoldDB" id="A0A510UZM8"/>
<dbReference type="RefSeq" id="WP_146925640.1">
    <property type="nucleotide sequence ID" value="NZ_BJUB01000002.1"/>
</dbReference>
<gene>
    <name evidence="7" type="ORF">CXY01_06520</name>
</gene>